<evidence type="ECO:0000313" key="8">
    <source>
        <dbReference type="EMBL" id="RUT04941.1"/>
    </source>
</evidence>
<feature type="domain" description="Histidine kinase" evidence="7">
    <location>
        <begin position="1"/>
        <end position="102"/>
    </location>
</feature>
<evidence type="ECO:0000256" key="3">
    <source>
        <dbReference type="ARBA" id="ARBA00022553"/>
    </source>
</evidence>
<accession>A0AB37UD67</accession>
<dbReference type="Pfam" id="PF02518">
    <property type="entry name" value="HATPase_c"/>
    <property type="match status" value="1"/>
</dbReference>
<dbReference type="Gene3D" id="3.30.565.10">
    <property type="entry name" value="Histidine kinase-like ATPase, C-terminal domain"/>
    <property type="match status" value="1"/>
</dbReference>
<dbReference type="PRINTS" id="PR00344">
    <property type="entry name" value="BCTRLSENSOR"/>
</dbReference>
<comment type="caution">
    <text evidence="8">The sequence shown here is derived from an EMBL/GenBank/DDBJ whole genome shotgun (WGS) entry which is preliminary data.</text>
</comment>
<dbReference type="SUPFAM" id="SSF55874">
    <property type="entry name" value="ATPase domain of HSP90 chaperone/DNA topoisomerase II/histidine kinase"/>
    <property type="match status" value="1"/>
</dbReference>
<evidence type="ECO:0000256" key="4">
    <source>
        <dbReference type="ARBA" id="ARBA00022679"/>
    </source>
</evidence>
<protein>
    <recommendedName>
        <fullName evidence="2">histidine kinase</fullName>
        <ecNumber evidence="2">2.7.13.3</ecNumber>
    </recommendedName>
</protein>
<dbReference type="EMBL" id="RSCK01000080">
    <property type="protein sequence ID" value="RUT04941.1"/>
    <property type="molecule type" value="Genomic_DNA"/>
</dbReference>
<evidence type="ECO:0000259" key="7">
    <source>
        <dbReference type="PROSITE" id="PS50109"/>
    </source>
</evidence>
<sequence>MNLLSNAFKYTPVGGSVQLRLFTRFDRAAIAVEDRDIGIPESDLPYIFDRFCRVDPKRSRKTGGFGLGLAIAQQIVRAHGGYINQKCLRTRFYFSNSTPARLDAIVFLSYSMKLNLPTQSLSNLIC</sequence>
<keyword evidence="9" id="KW-1185">Reference proteome</keyword>
<keyword evidence="3" id="KW-0597">Phosphoprotein</keyword>
<keyword evidence="4" id="KW-0808">Transferase</keyword>
<dbReference type="PANTHER" id="PTHR45453:SF1">
    <property type="entry name" value="PHOSPHATE REGULON SENSOR PROTEIN PHOR"/>
    <property type="match status" value="1"/>
</dbReference>
<organism evidence="8 9">
    <name type="scientific">Chroococcidiopsis cubana SAG 39.79</name>
    <dbReference type="NCBI Taxonomy" id="388085"/>
    <lineage>
        <taxon>Bacteria</taxon>
        <taxon>Bacillati</taxon>
        <taxon>Cyanobacteriota</taxon>
        <taxon>Cyanophyceae</taxon>
        <taxon>Chroococcidiopsidales</taxon>
        <taxon>Chroococcidiopsidaceae</taxon>
        <taxon>Chroococcidiopsis</taxon>
    </lineage>
</organism>
<dbReference type="SMART" id="SM00387">
    <property type="entry name" value="HATPase_c"/>
    <property type="match status" value="1"/>
</dbReference>
<evidence type="ECO:0000313" key="9">
    <source>
        <dbReference type="Proteomes" id="UP000282574"/>
    </source>
</evidence>
<keyword evidence="6" id="KW-0902">Two-component regulatory system</keyword>
<reference evidence="8 9" key="1">
    <citation type="journal article" date="2019" name="Genome Biol. Evol.">
        <title>Day and night: Metabolic profiles and evolutionary relationships of six axenic non-marine cyanobacteria.</title>
        <authorList>
            <person name="Will S.E."/>
            <person name="Henke P."/>
            <person name="Boedeker C."/>
            <person name="Huang S."/>
            <person name="Brinkmann H."/>
            <person name="Rohde M."/>
            <person name="Jarek M."/>
            <person name="Friedl T."/>
            <person name="Seufert S."/>
            <person name="Schumacher M."/>
            <person name="Overmann J."/>
            <person name="Neumann-Schaal M."/>
            <person name="Petersen J."/>
        </authorList>
    </citation>
    <scope>NUCLEOTIDE SEQUENCE [LARGE SCALE GENOMIC DNA]</scope>
    <source>
        <strain evidence="8 9">SAG 39.79</strain>
    </source>
</reference>
<dbReference type="Proteomes" id="UP000282574">
    <property type="component" value="Unassembled WGS sequence"/>
</dbReference>
<dbReference type="PROSITE" id="PS50109">
    <property type="entry name" value="HIS_KIN"/>
    <property type="match status" value="1"/>
</dbReference>
<dbReference type="GO" id="GO:0000155">
    <property type="term" value="F:phosphorelay sensor kinase activity"/>
    <property type="evidence" value="ECO:0007669"/>
    <property type="project" value="TreeGrafter"/>
</dbReference>
<keyword evidence="5" id="KW-0418">Kinase</keyword>
<gene>
    <name evidence="8" type="ORF">DSM107010_56270</name>
</gene>
<dbReference type="InterPro" id="IPR003594">
    <property type="entry name" value="HATPase_dom"/>
</dbReference>
<evidence type="ECO:0000256" key="6">
    <source>
        <dbReference type="ARBA" id="ARBA00023012"/>
    </source>
</evidence>
<dbReference type="GO" id="GO:0005886">
    <property type="term" value="C:plasma membrane"/>
    <property type="evidence" value="ECO:0007669"/>
    <property type="project" value="TreeGrafter"/>
</dbReference>
<evidence type="ECO:0000256" key="2">
    <source>
        <dbReference type="ARBA" id="ARBA00012438"/>
    </source>
</evidence>
<dbReference type="AlphaFoldDB" id="A0AB37UD67"/>
<dbReference type="GO" id="GO:0016036">
    <property type="term" value="P:cellular response to phosphate starvation"/>
    <property type="evidence" value="ECO:0007669"/>
    <property type="project" value="TreeGrafter"/>
</dbReference>
<dbReference type="EC" id="2.7.13.3" evidence="2"/>
<dbReference type="CDD" id="cd00075">
    <property type="entry name" value="HATPase"/>
    <property type="match status" value="1"/>
</dbReference>
<comment type="catalytic activity">
    <reaction evidence="1">
        <text>ATP + protein L-histidine = ADP + protein N-phospho-L-histidine.</text>
        <dbReference type="EC" id="2.7.13.3"/>
    </reaction>
</comment>
<name>A0AB37UD67_9CYAN</name>
<dbReference type="PANTHER" id="PTHR45453">
    <property type="entry name" value="PHOSPHATE REGULON SENSOR PROTEIN PHOR"/>
    <property type="match status" value="1"/>
</dbReference>
<dbReference type="InterPro" id="IPR036890">
    <property type="entry name" value="HATPase_C_sf"/>
</dbReference>
<evidence type="ECO:0000256" key="5">
    <source>
        <dbReference type="ARBA" id="ARBA00022777"/>
    </source>
</evidence>
<dbReference type="InterPro" id="IPR005467">
    <property type="entry name" value="His_kinase_dom"/>
</dbReference>
<dbReference type="GO" id="GO:0004721">
    <property type="term" value="F:phosphoprotein phosphatase activity"/>
    <property type="evidence" value="ECO:0007669"/>
    <property type="project" value="TreeGrafter"/>
</dbReference>
<evidence type="ECO:0000256" key="1">
    <source>
        <dbReference type="ARBA" id="ARBA00000085"/>
    </source>
</evidence>
<dbReference type="InterPro" id="IPR050351">
    <property type="entry name" value="BphY/WalK/GraS-like"/>
</dbReference>
<proteinExistence type="predicted"/>
<dbReference type="InterPro" id="IPR004358">
    <property type="entry name" value="Sig_transdc_His_kin-like_C"/>
</dbReference>